<keyword evidence="7" id="KW-1185">Reference proteome</keyword>
<evidence type="ECO:0000256" key="3">
    <source>
        <dbReference type="ARBA" id="ARBA00023125"/>
    </source>
</evidence>
<keyword evidence="3" id="KW-0238">DNA-binding</keyword>
<dbReference type="InterPro" id="IPR005119">
    <property type="entry name" value="LysR_subst-bd"/>
</dbReference>
<evidence type="ECO:0000256" key="1">
    <source>
        <dbReference type="ARBA" id="ARBA00009437"/>
    </source>
</evidence>
<dbReference type="Proteomes" id="UP000280099">
    <property type="component" value="Unassembled WGS sequence"/>
</dbReference>
<dbReference type="GO" id="GO:0003700">
    <property type="term" value="F:DNA-binding transcription factor activity"/>
    <property type="evidence" value="ECO:0007669"/>
    <property type="project" value="InterPro"/>
</dbReference>
<evidence type="ECO:0000259" key="5">
    <source>
        <dbReference type="PROSITE" id="PS50931"/>
    </source>
</evidence>
<accession>A0A420XGF9</accession>
<dbReference type="InterPro" id="IPR050950">
    <property type="entry name" value="HTH-type_LysR_regulators"/>
</dbReference>
<evidence type="ECO:0000313" key="6">
    <source>
        <dbReference type="EMBL" id="RKR71809.1"/>
    </source>
</evidence>
<keyword evidence="2" id="KW-0805">Transcription regulation</keyword>
<reference evidence="6 7" key="1">
    <citation type="submission" date="2018-10" db="EMBL/GenBank/DDBJ databases">
        <title>Genomic Encyclopedia of Type Strains, Phase IV (KMG-IV): sequencing the most valuable type-strain genomes for metagenomic binning, comparative biology and taxonomic classification.</title>
        <authorList>
            <person name="Goeker M."/>
        </authorList>
    </citation>
    <scope>NUCLEOTIDE SEQUENCE [LARGE SCALE GENOMIC DNA]</scope>
    <source>
        <strain evidence="6 7">DSM 23800</strain>
    </source>
</reference>
<dbReference type="Pfam" id="PF00126">
    <property type="entry name" value="HTH_1"/>
    <property type="match status" value="1"/>
</dbReference>
<comment type="similarity">
    <text evidence="1">Belongs to the LysR transcriptional regulatory family.</text>
</comment>
<name>A0A420XGF9_9PAST</name>
<dbReference type="OrthoDB" id="646694at2"/>
<protein>
    <submittedName>
        <fullName evidence="6">LysR family transcriptional regulator</fullName>
    </submittedName>
</protein>
<comment type="caution">
    <text evidence="6">The sequence shown here is derived from an EMBL/GenBank/DDBJ whole genome shotgun (WGS) entry which is preliminary data.</text>
</comment>
<sequence>MDIRQLSYFIAIAKTQNYSHAAKSLFVSQPALKQSISKMEDELNTQLFVYHNHRLHLTEMGKMLLERGEPLVHEFNKLVADIQNKSKQERQSLTIGVTFLTMLQFIDQISRFIRKNPSIDVRIVQEGSMKLQHLLIQEKIDVGILSFPQVEQDIIIDPIGINNSSYSACLVVTKDHPLASKSSVTFKDIKDSNIVSLSENFALGELTKKRCRELGISNQIILTHDDFEILLHSLNKLNAVTILPQELKEFSCSISNIVWIPIQDVQSQYKQGLAYRKNMAHNSLIINQFIEAIKHQ</sequence>
<dbReference type="FunFam" id="1.10.10.10:FF:000001">
    <property type="entry name" value="LysR family transcriptional regulator"/>
    <property type="match status" value="1"/>
</dbReference>
<dbReference type="InterPro" id="IPR036390">
    <property type="entry name" value="WH_DNA-bd_sf"/>
</dbReference>
<evidence type="ECO:0000256" key="2">
    <source>
        <dbReference type="ARBA" id="ARBA00023015"/>
    </source>
</evidence>
<organism evidence="6 7">
    <name type="scientific">Otariodibacter oris</name>
    <dbReference type="NCBI Taxonomy" id="1032623"/>
    <lineage>
        <taxon>Bacteria</taxon>
        <taxon>Pseudomonadati</taxon>
        <taxon>Pseudomonadota</taxon>
        <taxon>Gammaproteobacteria</taxon>
        <taxon>Pasteurellales</taxon>
        <taxon>Pasteurellaceae</taxon>
        <taxon>Otariodibacter</taxon>
    </lineage>
</organism>
<dbReference type="GO" id="GO:0003677">
    <property type="term" value="F:DNA binding"/>
    <property type="evidence" value="ECO:0007669"/>
    <property type="project" value="UniProtKB-KW"/>
</dbReference>
<evidence type="ECO:0000256" key="4">
    <source>
        <dbReference type="ARBA" id="ARBA00023163"/>
    </source>
</evidence>
<feature type="domain" description="HTH lysR-type" evidence="5">
    <location>
        <begin position="1"/>
        <end position="58"/>
    </location>
</feature>
<dbReference type="GO" id="GO:0005829">
    <property type="term" value="C:cytosol"/>
    <property type="evidence" value="ECO:0007669"/>
    <property type="project" value="TreeGrafter"/>
</dbReference>
<dbReference type="InterPro" id="IPR036388">
    <property type="entry name" value="WH-like_DNA-bd_sf"/>
</dbReference>
<dbReference type="Gene3D" id="3.40.190.290">
    <property type="match status" value="1"/>
</dbReference>
<dbReference type="CDD" id="cd05466">
    <property type="entry name" value="PBP2_LTTR_substrate"/>
    <property type="match status" value="1"/>
</dbReference>
<dbReference type="SUPFAM" id="SSF53850">
    <property type="entry name" value="Periplasmic binding protein-like II"/>
    <property type="match status" value="1"/>
</dbReference>
<gene>
    <name evidence="6" type="ORF">DES31_1158</name>
</gene>
<dbReference type="AlphaFoldDB" id="A0A420XGF9"/>
<proteinExistence type="inferred from homology"/>
<dbReference type="Pfam" id="PF03466">
    <property type="entry name" value="LysR_substrate"/>
    <property type="match status" value="1"/>
</dbReference>
<dbReference type="RefSeq" id="WP_121122967.1">
    <property type="nucleotide sequence ID" value="NZ_CP016604.1"/>
</dbReference>
<dbReference type="SUPFAM" id="SSF46785">
    <property type="entry name" value="Winged helix' DNA-binding domain"/>
    <property type="match status" value="1"/>
</dbReference>
<dbReference type="PANTHER" id="PTHR30419">
    <property type="entry name" value="HTH-TYPE TRANSCRIPTIONAL REGULATOR YBHD"/>
    <property type="match status" value="1"/>
</dbReference>
<dbReference type="PRINTS" id="PR00039">
    <property type="entry name" value="HTHLYSR"/>
</dbReference>
<dbReference type="EMBL" id="RBJC01000006">
    <property type="protein sequence ID" value="RKR71809.1"/>
    <property type="molecule type" value="Genomic_DNA"/>
</dbReference>
<dbReference type="InterPro" id="IPR000847">
    <property type="entry name" value="LysR_HTH_N"/>
</dbReference>
<dbReference type="Gene3D" id="1.10.10.10">
    <property type="entry name" value="Winged helix-like DNA-binding domain superfamily/Winged helix DNA-binding domain"/>
    <property type="match status" value="1"/>
</dbReference>
<dbReference type="PROSITE" id="PS50931">
    <property type="entry name" value="HTH_LYSR"/>
    <property type="match status" value="1"/>
</dbReference>
<keyword evidence="4" id="KW-0804">Transcription</keyword>
<dbReference type="PANTHER" id="PTHR30419:SF8">
    <property type="entry name" value="NITROGEN ASSIMILATION TRANSCRIPTIONAL ACTIVATOR-RELATED"/>
    <property type="match status" value="1"/>
</dbReference>
<evidence type="ECO:0000313" key="7">
    <source>
        <dbReference type="Proteomes" id="UP000280099"/>
    </source>
</evidence>